<name>B8GIJ4_METPE</name>
<dbReference type="RefSeq" id="WP_012618126.1">
    <property type="nucleotide sequence ID" value="NC_011832.1"/>
</dbReference>
<dbReference type="GO" id="GO:0016491">
    <property type="term" value="F:oxidoreductase activity"/>
    <property type="evidence" value="ECO:0007669"/>
    <property type="project" value="InterPro"/>
</dbReference>
<evidence type="ECO:0000256" key="3">
    <source>
        <dbReference type="ARBA" id="ARBA00022630"/>
    </source>
</evidence>
<dbReference type="PANTHER" id="PTHR43278">
    <property type="entry name" value="NAD(P)H-DEPENDENT FMN-CONTAINING OXIDOREDUCTASE YWQN-RELATED"/>
    <property type="match status" value="1"/>
</dbReference>
<evidence type="ECO:0000259" key="6">
    <source>
        <dbReference type="Pfam" id="PF03358"/>
    </source>
</evidence>
<comment type="similarity">
    <text evidence="5">Belongs to the SsuE family. Isf subfamily.</text>
</comment>
<dbReference type="KEGG" id="mpl:Mpal_1486"/>
<keyword evidence="4" id="KW-0288">FMN</keyword>
<dbReference type="InterPro" id="IPR029039">
    <property type="entry name" value="Flavoprotein-like_sf"/>
</dbReference>
<gene>
    <name evidence="7" type="ordered locus">Mpal_1486</name>
</gene>
<dbReference type="SUPFAM" id="SSF52218">
    <property type="entry name" value="Flavoproteins"/>
    <property type="match status" value="1"/>
</dbReference>
<comment type="cofactor">
    <cofactor evidence="2">
        <name>[4Fe-4S] cluster</name>
        <dbReference type="ChEBI" id="CHEBI:49883"/>
    </cofactor>
</comment>
<dbReference type="Gene3D" id="3.40.50.360">
    <property type="match status" value="1"/>
</dbReference>
<dbReference type="OrthoDB" id="9059at2157"/>
<dbReference type="HOGENOM" id="CLU_050993_4_2_2"/>
<organism evidence="7 8">
    <name type="scientific">Methanosphaerula palustris (strain ATCC BAA-1556 / DSM 19958 / E1-9c)</name>
    <dbReference type="NCBI Taxonomy" id="521011"/>
    <lineage>
        <taxon>Archaea</taxon>
        <taxon>Methanobacteriati</taxon>
        <taxon>Methanobacteriota</taxon>
        <taxon>Stenosarchaea group</taxon>
        <taxon>Methanomicrobia</taxon>
        <taxon>Methanomicrobiales</taxon>
        <taxon>Methanoregulaceae</taxon>
        <taxon>Methanosphaerula</taxon>
    </lineage>
</organism>
<dbReference type="AlphaFoldDB" id="B8GIJ4"/>
<evidence type="ECO:0000256" key="5">
    <source>
        <dbReference type="ARBA" id="ARBA00038292"/>
    </source>
</evidence>
<dbReference type="STRING" id="521011.Mpal_1486"/>
<keyword evidence="3" id="KW-0285">Flavoprotein</keyword>
<dbReference type="InterPro" id="IPR051796">
    <property type="entry name" value="ISF_SsuE-like"/>
</dbReference>
<dbReference type="InterPro" id="IPR005025">
    <property type="entry name" value="FMN_Rdtase-like_dom"/>
</dbReference>
<evidence type="ECO:0000256" key="4">
    <source>
        <dbReference type="ARBA" id="ARBA00022643"/>
    </source>
</evidence>
<feature type="domain" description="NADPH-dependent FMN reductase-like" evidence="6">
    <location>
        <begin position="1"/>
        <end position="101"/>
    </location>
</feature>
<evidence type="ECO:0000256" key="2">
    <source>
        <dbReference type="ARBA" id="ARBA00001966"/>
    </source>
</evidence>
<evidence type="ECO:0000313" key="7">
    <source>
        <dbReference type="EMBL" id="ACL16807.1"/>
    </source>
</evidence>
<evidence type="ECO:0000313" key="8">
    <source>
        <dbReference type="Proteomes" id="UP000002457"/>
    </source>
</evidence>
<dbReference type="Proteomes" id="UP000002457">
    <property type="component" value="Chromosome"/>
</dbReference>
<evidence type="ECO:0000256" key="1">
    <source>
        <dbReference type="ARBA" id="ARBA00001917"/>
    </source>
</evidence>
<reference evidence="7 8" key="1">
    <citation type="journal article" date="2015" name="Genome Announc.">
        <title>Complete Genome Sequence of Methanosphaerula palustris E1-9CT, a Hydrogenotrophic Methanogen Isolated from a Minerotrophic Fen Peatland.</title>
        <authorList>
            <person name="Cadillo-Quiroz H."/>
            <person name="Browne P."/>
            <person name="Kyrpides N."/>
            <person name="Woyke T."/>
            <person name="Goodwin L."/>
            <person name="Detter C."/>
            <person name="Yavitt J.B."/>
            <person name="Zinder S.H."/>
        </authorList>
    </citation>
    <scope>NUCLEOTIDE SEQUENCE [LARGE SCALE GENOMIC DNA]</scope>
    <source>
        <strain evidence="8">ATCC BAA-1556 / DSM 19958 / E1-9c</strain>
    </source>
</reference>
<proteinExistence type="inferred from homology"/>
<dbReference type="eggNOG" id="arCOG02572">
    <property type="taxonomic scope" value="Archaea"/>
</dbReference>
<sequence>MKVVGILGSTRPDGNTATLLRQVLEGAAAQGATTTTISTNNLTVHDCTNCDTCKRTGQCVLNDDMQEIYNNINESDVIILASPNYMGGIAGNLKLVIDRLYLYFSVTETGELRTTIQSPKKVALLITQNAPREYTHYREAFTPLRGVLHLIFQGNFDPVTESLVAPLLIASSMKGPDTVENDPQLLQEAYAFGADLALEG</sequence>
<dbReference type="EMBL" id="CP001338">
    <property type="protein sequence ID" value="ACL16807.1"/>
    <property type="molecule type" value="Genomic_DNA"/>
</dbReference>
<dbReference type="GeneID" id="25394157"/>
<keyword evidence="8" id="KW-1185">Reference proteome</keyword>
<comment type="cofactor">
    <cofactor evidence="1">
        <name>FMN</name>
        <dbReference type="ChEBI" id="CHEBI:58210"/>
    </cofactor>
</comment>
<protein>
    <submittedName>
        <fullName evidence="7">NADPH-dependent FMN reductase</fullName>
    </submittedName>
</protein>
<dbReference type="PANTHER" id="PTHR43278:SF2">
    <property type="entry name" value="IRON-SULFUR FLAVOPROTEIN"/>
    <property type="match status" value="1"/>
</dbReference>
<accession>B8GIJ4</accession>
<dbReference type="Pfam" id="PF03358">
    <property type="entry name" value="FMN_red"/>
    <property type="match status" value="1"/>
</dbReference>